<organism evidence="1 2">
    <name type="scientific">Methylomirabilis oxygeniifera</name>
    <dbReference type="NCBI Taxonomy" id="671143"/>
    <lineage>
        <taxon>Bacteria</taxon>
        <taxon>Candidatus Methylomirabilota</taxon>
        <taxon>Candidatus Methylomirabilia</taxon>
        <taxon>Candidatus Methylomirabilales</taxon>
        <taxon>Candidatus Methylomirabilaceae</taxon>
        <taxon>Candidatus Methylomirabilis</taxon>
    </lineage>
</organism>
<dbReference type="EMBL" id="FP565575">
    <property type="protein sequence ID" value="CBE67852.1"/>
    <property type="molecule type" value="Genomic_DNA"/>
</dbReference>
<proteinExistence type="predicted"/>
<evidence type="ECO:0000313" key="2">
    <source>
        <dbReference type="Proteomes" id="UP000006898"/>
    </source>
</evidence>
<dbReference type="KEGG" id="mox:DAMO_0788"/>
<evidence type="ECO:0000313" key="1">
    <source>
        <dbReference type="EMBL" id="CBE67852.1"/>
    </source>
</evidence>
<dbReference type="AlphaFoldDB" id="D5MLI6"/>
<dbReference type="HOGENOM" id="CLU_2786150_0_0_0"/>
<sequence>MYLRRHDKHVDGETYGYWSLMESVRTARGPRQRIVATIGELPGLDREERIGRDAIGRLLTGKPPPQSL</sequence>
<protein>
    <submittedName>
        <fullName evidence="1">Uncharacterized protein</fullName>
    </submittedName>
</protein>
<dbReference type="STRING" id="671143.DAMO_0788"/>
<gene>
    <name evidence="1" type="ORF">DAMO_0788</name>
</gene>
<dbReference type="Proteomes" id="UP000006898">
    <property type="component" value="Chromosome"/>
</dbReference>
<dbReference type="eggNOG" id="COG5421">
    <property type="taxonomic scope" value="Bacteria"/>
</dbReference>
<name>D5MLI6_METO1</name>
<reference evidence="1 2" key="1">
    <citation type="journal article" date="2010" name="Nature">
        <title>Nitrite-driven anaerobic methane oxidation by oxygenic bacteria.</title>
        <authorList>
            <person name="Ettwig K.F."/>
            <person name="Butler M.K."/>
            <person name="Le Paslier D."/>
            <person name="Pelletier E."/>
            <person name="Mangenot S."/>
            <person name="Kuypers M.M.M."/>
            <person name="Schreiber F."/>
            <person name="Dutilh B.E."/>
            <person name="Zedelius J."/>
            <person name="de Beer D."/>
            <person name="Gloerich J."/>
            <person name="Wessels H.J.C.T."/>
            <person name="van Allen T."/>
            <person name="Luesken F."/>
            <person name="Wu M."/>
            <person name="van de Pas-Schoonen K.T."/>
            <person name="Op den Camp H.J.M."/>
            <person name="Janssen-Megens E.M."/>
            <person name="Francoijs K-J."/>
            <person name="Stunnenberg H."/>
            <person name="Weissenbach J."/>
            <person name="Jetten M.S.M."/>
            <person name="Strous M."/>
        </authorList>
    </citation>
    <scope>NUCLEOTIDE SEQUENCE [LARGE SCALE GENOMIC DNA]</scope>
</reference>
<accession>D5MLI6</accession>